<dbReference type="HOGENOM" id="CLU_097916_1_1_9"/>
<dbReference type="PANTHER" id="PTHR43071:SF1">
    <property type="entry name" value="2-AMINO-4-HYDROXY-6-HYDROXYMETHYLDIHYDROPTERIDINE PYROPHOSPHOKINASE"/>
    <property type="match status" value="1"/>
</dbReference>
<dbReference type="InterPro" id="IPR000550">
    <property type="entry name" value="Hppk"/>
</dbReference>
<comment type="catalytic activity">
    <reaction evidence="1">
        <text>6-hydroxymethyl-7,8-dihydropterin + ATP = (7,8-dihydropterin-6-yl)methyl diphosphate + AMP + H(+)</text>
        <dbReference type="Rhea" id="RHEA:11412"/>
        <dbReference type="ChEBI" id="CHEBI:15378"/>
        <dbReference type="ChEBI" id="CHEBI:30616"/>
        <dbReference type="ChEBI" id="CHEBI:44841"/>
        <dbReference type="ChEBI" id="CHEBI:72950"/>
        <dbReference type="ChEBI" id="CHEBI:456215"/>
        <dbReference type="EC" id="2.7.6.3"/>
    </reaction>
</comment>
<protein>
    <recommendedName>
        <fullName evidence="3">2-amino-4-hydroxy-6-hydroxymethyldihydropteridine diphosphokinase</fullName>
        <ecNumber evidence="3">2.7.6.3</ecNumber>
    </recommendedName>
</protein>
<evidence type="ECO:0000256" key="3">
    <source>
        <dbReference type="ARBA" id="ARBA00013253"/>
    </source>
</evidence>
<evidence type="ECO:0000256" key="2">
    <source>
        <dbReference type="ARBA" id="ARBA00005051"/>
    </source>
</evidence>
<evidence type="ECO:0000259" key="9">
    <source>
        <dbReference type="PROSITE" id="PS00794"/>
    </source>
</evidence>
<dbReference type="Gene3D" id="3.30.70.560">
    <property type="entry name" value="7,8-Dihydro-6-hydroxymethylpterin-pyrophosphokinase HPPK"/>
    <property type="match status" value="1"/>
</dbReference>
<evidence type="ECO:0000256" key="4">
    <source>
        <dbReference type="ARBA" id="ARBA00022679"/>
    </source>
</evidence>
<evidence type="ECO:0000256" key="5">
    <source>
        <dbReference type="ARBA" id="ARBA00022741"/>
    </source>
</evidence>
<dbReference type="STRING" id="767817.Desgi_0167"/>
<evidence type="ECO:0000256" key="7">
    <source>
        <dbReference type="ARBA" id="ARBA00022840"/>
    </source>
</evidence>
<dbReference type="PROSITE" id="PS00794">
    <property type="entry name" value="HPPK"/>
    <property type="match status" value="1"/>
</dbReference>
<dbReference type="Proteomes" id="UP000013520">
    <property type="component" value="Chromosome"/>
</dbReference>
<keyword evidence="8" id="KW-0289">Folate biosynthesis</keyword>
<dbReference type="EMBL" id="CP003273">
    <property type="protein sequence ID" value="AGK99780.1"/>
    <property type="molecule type" value="Genomic_DNA"/>
</dbReference>
<evidence type="ECO:0000313" key="10">
    <source>
        <dbReference type="EMBL" id="AGK99780.1"/>
    </source>
</evidence>
<dbReference type="GO" id="GO:0005524">
    <property type="term" value="F:ATP binding"/>
    <property type="evidence" value="ECO:0007669"/>
    <property type="project" value="UniProtKB-KW"/>
</dbReference>
<accession>R4KJH3</accession>
<dbReference type="CDD" id="cd00483">
    <property type="entry name" value="HPPK"/>
    <property type="match status" value="1"/>
</dbReference>
<reference evidence="10 11" key="1">
    <citation type="submission" date="2012-01" db="EMBL/GenBank/DDBJ databases">
        <title>Complete sequence of Desulfotomaculum gibsoniae DSM 7213.</title>
        <authorList>
            <consortium name="US DOE Joint Genome Institute"/>
            <person name="Lucas S."/>
            <person name="Han J."/>
            <person name="Lapidus A."/>
            <person name="Cheng J.-F."/>
            <person name="Goodwin L."/>
            <person name="Pitluck S."/>
            <person name="Peters L."/>
            <person name="Ovchinnikova G."/>
            <person name="Teshima H."/>
            <person name="Detter J.C."/>
            <person name="Han C."/>
            <person name="Tapia R."/>
            <person name="Land M."/>
            <person name="Hauser L."/>
            <person name="Kyrpides N."/>
            <person name="Ivanova N."/>
            <person name="Pagani I."/>
            <person name="Parshina S."/>
            <person name="Plugge C."/>
            <person name="Muyzer G."/>
            <person name="Kuever J."/>
            <person name="Ivanova A."/>
            <person name="Nazina T."/>
            <person name="Klenk H.-P."/>
            <person name="Brambilla E."/>
            <person name="Spring S."/>
            <person name="Stams A.F."/>
            <person name="Woyke T."/>
        </authorList>
    </citation>
    <scope>NUCLEOTIDE SEQUENCE [LARGE SCALE GENOMIC DNA]</scope>
    <source>
        <strain evidence="10 11">DSM 7213</strain>
    </source>
</reference>
<dbReference type="GO" id="GO:0003848">
    <property type="term" value="F:2-amino-4-hydroxy-6-hydroxymethyldihydropteridine diphosphokinase activity"/>
    <property type="evidence" value="ECO:0007669"/>
    <property type="project" value="UniProtKB-EC"/>
</dbReference>
<dbReference type="GO" id="GO:0046656">
    <property type="term" value="P:folic acid biosynthetic process"/>
    <property type="evidence" value="ECO:0007669"/>
    <property type="project" value="UniProtKB-KW"/>
</dbReference>
<dbReference type="eggNOG" id="COG0801">
    <property type="taxonomic scope" value="Bacteria"/>
</dbReference>
<dbReference type="KEGG" id="dgi:Desgi_0167"/>
<dbReference type="GO" id="GO:0016301">
    <property type="term" value="F:kinase activity"/>
    <property type="evidence" value="ECO:0007669"/>
    <property type="project" value="UniProtKB-KW"/>
</dbReference>
<evidence type="ECO:0000313" key="11">
    <source>
        <dbReference type="Proteomes" id="UP000013520"/>
    </source>
</evidence>
<feature type="domain" description="7,8-dihydro-6-hydroxymethylpterin-pyrophosphokinase" evidence="9">
    <location>
        <begin position="102"/>
        <end position="113"/>
    </location>
</feature>
<dbReference type="PANTHER" id="PTHR43071">
    <property type="entry name" value="2-AMINO-4-HYDROXY-6-HYDROXYMETHYLDIHYDROPTERIDINE PYROPHOSPHOKINASE"/>
    <property type="match status" value="1"/>
</dbReference>
<proteinExistence type="predicted"/>
<keyword evidence="4" id="KW-0808">Transferase</keyword>
<dbReference type="AlphaFoldDB" id="R4KJH3"/>
<organism evidence="10 11">
    <name type="scientific">Desulfoscipio gibsoniae DSM 7213</name>
    <dbReference type="NCBI Taxonomy" id="767817"/>
    <lineage>
        <taxon>Bacteria</taxon>
        <taxon>Bacillati</taxon>
        <taxon>Bacillota</taxon>
        <taxon>Clostridia</taxon>
        <taxon>Eubacteriales</taxon>
        <taxon>Desulfallaceae</taxon>
        <taxon>Desulfoscipio</taxon>
    </lineage>
</organism>
<evidence type="ECO:0000256" key="8">
    <source>
        <dbReference type="ARBA" id="ARBA00022909"/>
    </source>
</evidence>
<dbReference type="SUPFAM" id="SSF55083">
    <property type="entry name" value="6-hydroxymethyl-7,8-dihydropterin pyrophosphokinase, HPPK"/>
    <property type="match status" value="1"/>
</dbReference>
<name>R4KJH3_9FIRM</name>
<dbReference type="UniPathway" id="UPA00077">
    <property type="reaction ID" value="UER00155"/>
</dbReference>
<keyword evidence="7" id="KW-0067">ATP-binding</keyword>
<keyword evidence="5" id="KW-0547">Nucleotide-binding</keyword>
<dbReference type="GO" id="GO:0046654">
    <property type="term" value="P:tetrahydrofolate biosynthetic process"/>
    <property type="evidence" value="ECO:0007669"/>
    <property type="project" value="UniProtKB-UniPathway"/>
</dbReference>
<dbReference type="EC" id="2.7.6.3" evidence="3"/>
<dbReference type="InterPro" id="IPR035907">
    <property type="entry name" value="Hppk_sf"/>
</dbReference>
<comment type="pathway">
    <text evidence="2">Cofactor biosynthesis; tetrahydrofolate biosynthesis; 2-amino-4-hydroxy-6-hydroxymethyl-7,8-dihydropteridine diphosphate from 7,8-dihydroneopterin triphosphate: step 4/4.</text>
</comment>
<evidence type="ECO:0000256" key="6">
    <source>
        <dbReference type="ARBA" id="ARBA00022777"/>
    </source>
</evidence>
<dbReference type="Pfam" id="PF01288">
    <property type="entry name" value="HPPK"/>
    <property type="match status" value="1"/>
</dbReference>
<sequence length="173" mass="19079">MSLSHGTETLGTGRTMRCYIGLGSNIGDSRAIIAEALKRLDELPGVAVGAVAPLYRTAPVGYVEQDYFINTVAEVSTTLTPRQLLDGLQQIENELGRVRVIRWGPRTVDLDILLYGEQTIDEPDLQVPHPRMGQRAFVMVPLADLNPELVVGGEKAHILARRLAEEQEIHIDK</sequence>
<dbReference type="NCBIfam" id="TIGR01498">
    <property type="entry name" value="folK"/>
    <property type="match status" value="1"/>
</dbReference>
<gene>
    <name evidence="10" type="ORF">Desgi_0167</name>
</gene>
<keyword evidence="11" id="KW-1185">Reference proteome</keyword>
<evidence type="ECO:0000256" key="1">
    <source>
        <dbReference type="ARBA" id="ARBA00000198"/>
    </source>
</evidence>
<keyword evidence="6 10" id="KW-0418">Kinase</keyword>